<evidence type="ECO:0000256" key="6">
    <source>
        <dbReference type="SAM" id="Phobius"/>
    </source>
</evidence>
<dbReference type="PANTHER" id="PTHR30572">
    <property type="entry name" value="MEMBRANE COMPONENT OF TRANSPORTER-RELATED"/>
    <property type="match status" value="1"/>
</dbReference>
<feature type="transmembrane region" description="Helical" evidence="6">
    <location>
        <begin position="21"/>
        <end position="43"/>
    </location>
</feature>
<keyword evidence="3 6" id="KW-0812">Transmembrane</keyword>
<dbReference type="Proteomes" id="UP001228403">
    <property type="component" value="Unassembled WGS sequence"/>
</dbReference>
<keyword evidence="5 6" id="KW-0472">Membrane</keyword>
<feature type="transmembrane region" description="Helical" evidence="6">
    <location>
        <begin position="323"/>
        <end position="349"/>
    </location>
</feature>
<evidence type="ECO:0000256" key="2">
    <source>
        <dbReference type="ARBA" id="ARBA00022475"/>
    </source>
</evidence>
<gene>
    <name evidence="9" type="ORF">QUW02_10980</name>
</gene>
<evidence type="ECO:0000256" key="3">
    <source>
        <dbReference type="ARBA" id="ARBA00022692"/>
    </source>
</evidence>
<dbReference type="Pfam" id="PF02687">
    <property type="entry name" value="FtsX"/>
    <property type="match status" value="2"/>
</dbReference>
<keyword evidence="2" id="KW-1003">Cell membrane</keyword>
<comment type="caution">
    <text evidence="9">The sequence shown here is derived from an EMBL/GenBank/DDBJ whole genome shotgun (WGS) entry which is preliminary data.</text>
</comment>
<dbReference type="InterPro" id="IPR025857">
    <property type="entry name" value="MacB_PCD"/>
</dbReference>
<feature type="transmembrane region" description="Helical" evidence="6">
    <location>
        <begin position="689"/>
        <end position="712"/>
    </location>
</feature>
<feature type="transmembrane region" description="Helical" evidence="6">
    <location>
        <begin position="642"/>
        <end position="668"/>
    </location>
</feature>
<protein>
    <submittedName>
        <fullName evidence="9">ABC transporter permease</fullName>
    </submittedName>
</protein>
<dbReference type="PANTHER" id="PTHR30572:SF18">
    <property type="entry name" value="ABC-TYPE MACROLIDE FAMILY EXPORT SYSTEM PERMEASE COMPONENT 2"/>
    <property type="match status" value="1"/>
</dbReference>
<accession>A0ABT7U7G3</accession>
<feature type="transmembrane region" description="Helical" evidence="6">
    <location>
        <begin position="412"/>
        <end position="435"/>
    </location>
</feature>
<evidence type="ECO:0000256" key="1">
    <source>
        <dbReference type="ARBA" id="ARBA00004651"/>
    </source>
</evidence>
<sequence length="769" mass="88097">MIFHYIKIALRNLMKHRVQSFLSVIGLAVGFVCFAYSLIWLRYERSFDSFHPNADRIYMMYEKSPVGGDLLNSCCPYPFAATMKERLPEVEAATAFYPQTVSYKKDESLEWLNAVSVDTAFLDLFDVRILAGSRSFLNSDREIALTPTAARRLFGTDQVLGRTLDLSSGEEKTVTALVSEWKGHSCIPYESLIGIESYRRTDWKADIFMVCFRLRQDADTADFTRKLRGADSEVPVRETSDYDIRRAMFSVENLNFCPITESYELLFKDETQIRQTYIRMFVWIGILVMVIALINYFSLLVSQMMNRSKELALRLVNGSSRRGLFALFATELIMMLLVSGFISFLLMEWAEKLFRTISYVETAWLPEALAYFVGVLFCSLLVAGCIIAYYSRKSLTVALQNRKVPAGRRMNFQRMSMAFQLLVSLLVLFCFAVLFRQLTYLSQTTDIGFERKERATIEVPEEFIGNFLHDLRAQPYIREACVSVNTLLPQSSYGTTTTMDGQGKSITFDSFVVDETFLRFYNIPLKDSLQSEDEKQCLLTESAARELGGPDLVGQSFGGYTIVGIVPDLYTKAPTVPVKPTQLRIVRQEDSYSRDKVLIHYDERYTEDLKRFVVSWFLERKTYATLDIATEVYDSYLASERMLMRVLGVMAGICVLISLFGVYAHVVLACERRRKEIAIRKVNGATAGLIVRSFLMEYFLLLLGASAFAFPLGTIVMQRWLEQYVLRAGLSWWIYAGIFLLLWIFMMLCIGRSVWRAARENPAEVIKSE</sequence>
<evidence type="ECO:0000313" key="10">
    <source>
        <dbReference type="Proteomes" id="UP001228403"/>
    </source>
</evidence>
<proteinExistence type="predicted"/>
<evidence type="ECO:0000313" key="9">
    <source>
        <dbReference type="EMBL" id="MDM8146434.1"/>
    </source>
</evidence>
<dbReference type="Pfam" id="PF12704">
    <property type="entry name" value="MacB_PCD"/>
    <property type="match status" value="1"/>
</dbReference>
<feature type="transmembrane region" description="Helical" evidence="6">
    <location>
        <begin position="732"/>
        <end position="750"/>
    </location>
</feature>
<evidence type="ECO:0000259" key="7">
    <source>
        <dbReference type="Pfam" id="PF02687"/>
    </source>
</evidence>
<dbReference type="EMBL" id="JAUDCF010000031">
    <property type="protein sequence ID" value="MDM8146434.1"/>
    <property type="molecule type" value="Genomic_DNA"/>
</dbReference>
<dbReference type="InterPro" id="IPR003838">
    <property type="entry name" value="ABC3_permease_C"/>
</dbReference>
<name>A0ABT7U7G3_9BACE</name>
<keyword evidence="4 6" id="KW-1133">Transmembrane helix</keyword>
<reference evidence="10" key="1">
    <citation type="submission" date="2023-07" db="EMBL/GenBank/DDBJ databases">
        <title>Identification and characterization of horizontal gene transfer across gut microbiota members of farm animals based on homology search.</title>
        <authorList>
            <person name="Schwarzerova J."/>
            <person name="Nykrynova M."/>
            <person name="Jureckova K."/>
            <person name="Cejkova D."/>
            <person name="Rychlik I."/>
        </authorList>
    </citation>
    <scope>NUCLEOTIDE SEQUENCE [LARGE SCALE GENOMIC DNA]</scope>
    <source>
        <strain evidence="10">ET4</strain>
    </source>
</reference>
<feature type="transmembrane region" description="Helical" evidence="6">
    <location>
        <begin position="280"/>
        <end position="302"/>
    </location>
</feature>
<organism evidence="9 10">
    <name type="scientific">Bacteroides eggerthii</name>
    <dbReference type="NCBI Taxonomy" id="28111"/>
    <lineage>
        <taxon>Bacteria</taxon>
        <taxon>Pseudomonadati</taxon>
        <taxon>Bacteroidota</taxon>
        <taxon>Bacteroidia</taxon>
        <taxon>Bacteroidales</taxon>
        <taxon>Bacteroidaceae</taxon>
        <taxon>Bacteroides</taxon>
    </lineage>
</organism>
<evidence type="ECO:0000256" key="4">
    <source>
        <dbReference type="ARBA" id="ARBA00022989"/>
    </source>
</evidence>
<dbReference type="InterPro" id="IPR050250">
    <property type="entry name" value="Macrolide_Exporter_MacB"/>
</dbReference>
<feature type="domain" description="ABC3 transporter permease C-terminal" evidence="7">
    <location>
        <begin position="649"/>
        <end position="762"/>
    </location>
</feature>
<keyword evidence="10" id="KW-1185">Reference proteome</keyword>
<evidence type="ECO:0000259" key="8">
    <source>
        <dbReference type="Pfam" id="PF12704"/>
    </source>
</evidence>
<feature type="domain" description="ABC3 transporter permease C-terminal" evidence="7">
    <location>
        <begin position="284"/>
        <end position="392"/>
    </location>
</feature>
<comment type="subcellular location">
    <subcellularLocation>
        <location evidence="1">Cell membrane</location>
        <topology evidence="1">Multi-pass membrane protein</topology>
    </subcellularLocation>
</comment>
<evidence type="ECO:0000256" key="5">
    <source>
        <dbReference type="ARBA" id="ARBA00023136"/>
    </source>
</evidence>
<feature type="transmembrane region" description="Helical" evidence="6">
    <location>
        <begin position="369"/>
        <end position="391"/>
    </location>
</feature>
<feature type="domain" description="MacB-like periplasmic core" evidence="8">
    <location>
        <begin position="20"/>
        <end position="228"/>
    </location>
</feature>